<name>A0A8J9SEM5_PHATR</name>
<dbReference type="OMA" id="MELMQRW"/>
<sequence length="340" mass="37851">MTLSGAAVPHRTDTESDSTSQSPLFSANDEDRRLAQALDQQLVLVADHVSVEEQVVGEEAGEIHLQDSDSSLPSSSLRDNDNGGAPTVGNVDPTWPKLPLIVCDLGYGIPNEARPRKEKILAIARQVVNFLTWQLTETRGSSGYDYGRQRRPATIIVGCPDISIQSALLDRMQILWTQEQSREPFPSHLGFSNRPITGQAAFSTSGPRPPSVLYLSPDSEHVLDAIQDPPDIIIVGLLIDRRVQLDRSKNRAAALSLPTARWPLEDVVVDMDHREPLNCDCILEGTQAWFWNVEHAHKQQQATSCPTKLDKHLLHDAIFQAIRRHVARHPERPRHKPQNS</sequence>
<evidence type="ECO:0000313" key="2">
    <source>
        <dbReference type="EMBL" id="CAG9289748.1"/>
    </source>
</evidence>
<dbReference type="InterPro" id="IPR038459">
    <property type="entry name" value="MT_TRM10-typ_sf"/>
</dbReference>
<dbReference type="EMBL" id="OU594945">
    <property type="protein sequence ID" value="CAG9289748.1"/>
    <property type="molecule type" value="Genomic_DNA"/>
</dbReference>
<reference evidence="2" key="1">
    <citation type="submission" date="2022-02" db="EMBL/GenBank/DDBJ databases">
        <authorList>
            <person name="Giguere J D."/>
        </authorList>
    </citation>
    <scope>NUCLEOTIDE SEQUENCE</scope>
    <source>
        <strain evidence="2">CCAP 1055/1</strain>
    </source>
</reference>
<feature type="compositionally biased region" description="Low complexity" evidence="1">
    <location>
        <begin position="68"/>
        <end position="77"/>
    </location>
</feature>
<evidence type="ECO:0000256" key="1">
    <source>
        <dbReference type="SAM" id="MobiDB-lite"/>
    </source>
</evidence>
<feature type="region of interest" description="Disordered" evidence="1">
    <location>
        <begin position="1"/>
        <end position="31"/>
    </location>
</feature>
<proteinExistence type="predicted"/>
<protein>
    <submittedName>
        <fullName evidence="2">Uncharacterized protein</fullName>
    </submittedName>
</protein>
<organism evidence="2">
    <name type="scientific">Phaeodactylum tricornutum</name>
    <name type="common">Diatom</name>
    <dbReference type="NCBI Taxonomy" id="2850"/>
    <lineage>
        <taxon>Eukaryota</taxon>
        <taxon>Sar</taxon>
        <taxon>Stramenopiles</taxon>
        <taxon>Ochrophyta</taxon>
        <taxon>Bacillariophyta</taxon>
        <taxon>Bacillariophyceae</taxon>
        <taxon>Bacillariophycidae</taxon>
        <taxon>Naviculales</taxon>
        <taxon>Phaeodactylaceae</taxon>
        <taxon>Phaeodactylum</taxon>
    </lineage>
</organism>
<accession>A0A8J9SEM5</accession>
<feature type="region of interest" description="Disordered" evidence="1">
    <location>
        <begin position="59"/>
        <end position="91"/>
    </location>
</feature>
<dbReference type="Gene3D" id="3.40.1280.30">
    <property type="match status" value="1"/>
</dbReference>
<dbReference type="Proteomes" id="UP000836788">
    <property type="component" value="Chromosome 4"/>
</dbReference>
<dbReference type="AlphaFoldDB" id="A0A8J9SEM5"/>
<gene>
    <name evidence="2" type="ORF">PTTT1_LOCUS42623</name>
</gene>